<protein>
    <recommendedName>
        <fullName evidence="4">3-deoxy-manno-octulosonate cytidylyltransferase</fullName>
    </recommendedName>
</protein>
<dbReference type="GO" id="GO:0005829">
    <property type="term" value="C:cytosol"/>
    <property type="evidence" value="ECO:0007669"/>
    <property type="project" value="TreeGrafter"/>
</dbReference>
<evidence type="ECO:0000256" key="1">
    <source>
        <dbReference type="ARBA" id="ARBA00022679"/>
    </source>
</evidence>
<dbReference type="EMBL" id="UINC01165739">
    <property type="protein sequence ID" value="SVD67301.1"/>
    <property type="molecule type" value="Genomic_DNA"/>
</dbReference>
<dbReference type="PANTHER" id="PTHR42866:SF2">
    <property type="entry name" value="3-DEOXY-MANNO-OCTULOSONATE CYTIDYLYLTRANSFERASE, MITOCHONDRIAL"/>
    <property type="match status" value="1"/>
</dbReference>
<dbReference type="PANTHER" id="PTHR42866">
    <property type="entry name" value="3-DEOXY-MANNO-OCTULOSONATE CYTIDYLYLTRANSFERASE"/>
    <property type="match status" value="1"/>
</dbReference>
<dbReference type="Gene3D" id="3.90.550.10">
    <property type="entry name" value="Spore Coat Polysaccharide Biosynthesis Protein SpsA, Chain A"/>
    <property type="match status" value="1"/>
</dbReference>
<dbReference type="GO" id="GO:0008690">
    <property type="term" value="F:3-deoxy-manno-octulosonate cytidylyltransferase activity"/>
    <property type="evidence" value="ECO:0007669"/>
    <property type="project" value="TreeGrafter"/>
</dbReference>
<dbReference type="Pfam" id="PF02348">
    <property type="entry name" value="CTP_transf_3"/>
    <property type="match status" value="1"/>
</dbReference>
<evidence type="ECO:0000313" key="3">
    <source>
        <dbReference type="EMBL" id="SVD67301.1"/>
    </source>
</evidence>
<dbReference type="AlphaFoldDB" id="A0A382XAF7"/>
<organism evidence="3">
    <name type="scientific">marine metagenome</name>
    <dbReference type="NCBI Taxonomy" id="408172"/>
    <lineage>
        <taxon>unclassified sequences</taxon>
        <taxon>metagenomes</taxon>
        <taxon>ecological metagenomes</taxon>
    </lineage>
</organism>
<keyword evidence="1" id="KW-0808">Transferase</keyword>
<accession>A0A382XAF7</accession>
<reference evidence="3" key="1">
    <citation type="submission" date="2018-05" db="EMBL/GenBank/DDBJ databases">
        <authorList>
            <person name="Lanie J.A."/>
            <person name="Ng W.-L."/>
            <person name="Kazmierczak K.M."/>
            <person name="Andrzejewski T.M."/>
            <person name="Davidsen T.M."/>
            <person name="Wayne K.J."/>
            <person name="Tettelin H."/>
            <person name="Glass J.I."/>
            <person name="Rusch D."/>
            <person name="Podicherti R."/>
            <person name="Tsui H.-C.T."/>
            <person name="Winkler M.E."/>
        </authorList>
    </citation>
    <scope>NUCLEOTIDE SEQUENCE</scope>
</reference>
<proteinExistence type="predicted"/>
<dbReference type="SUPFAM" id="SSF53448">
    <property type="entry name" value="Nucleotide-diphospho-sugar transferases"/>
    <property type="match status" value="1"/>
</dbReference>
<name>A0A382XAF7_9ZZZZ</name>
<evidence type="ECO:0000256" key="2">
    <source>
        <dbReference type="ARBA" id="ARBA00022695"/>
    </source>
</evidence>
<sequence length="102" mass="11724">NIVKLWIDRNNNIKGFSRNKDKIERLDLKVYRHIGIYAYRVGFLKEFVSLSRTQGEISENLEQLRALENNKVIVGVSSTSKIHVGVDTQADLELARSKVHDD</sequence>
<feature type="non-terminal residue" evidence="3">
    <location>
        <position position="1"/>
    </location>
</feature>
<keyword evidence="2" id="KW-0548">Nucleotidyltransferase</keyword>
<dbReference type="InterPro" id="IPR003329">
    <property type="entry name" value="Cytidylyl_trans"/>
</dbReference>
<dbReference type="InterPro" id="IPR029044">
    <property type="entry name" value="Nucleotide-diphossugar_trans"/>
</dbReference>
<gene>
    <name evidence="3" type="ORF">METZ01_LOCUS420155</name>
</gene>
<evidence type="ECO:0008006" key="4">
    <source>
        <dbReference type="Google" id="ProtNLM"/>
    </source>
</evidence>